<reference evidence="4 5" key="1">
    <citation type="submission" date="2013-08" db="EMBL/GenBank/DDBJ databases">
        <authorList>
            <person name="Huang J."/>
            <person name="Wang G."/>
        </authorList>
    </citation>
    <scope>NUCLEOTIDE SEQUENCE [LARGE SCALE GENOMIC DNA]</scope>
    <source>
        <strain evidence="4 5">JSM 076056</strain>
    </source>
</reference>
<evidence type="ECO:0000256" key="1">
    <source>
        <dbReference type="SAM" id="MobiDB-lite"/>
    </source>
</evidence>
<evidence type="ECO:0000313" key="5">
    <source>
        <dbReference type="Proteomes" id="UP000030528"/>
    </source>
</evidence>
<dbReference type="Proteomes" id="UP000030528">
    <property type="component" value="Unassembled WGS sequence"/>
</dbReference>
<protein>
    <recommendedName>
        <fullName evidence="3">GerMN domain-containing protein</fullName>
    </recommendedName>
</protein>
<feature type="domain" description="GerMN" evidence="3">
    <location>
        <begin position="275"/>
        <end position="354"/>
    </location>
</feature>
<proteinExistence type="predicted"/>
<keyword evidence="2" id="KW-1133">Transmembrane helix</keyword>
<evidence type="ECO:0000256" key="2">
    <source>
        <dbReference type="SAM" id="Phobius"/>
    </source>
</evidence>
<comment type="caution">
    <text evidence="4">The sequence shown here is derived from an EMBL/GenBank/DDBJ whole genome shotgun (WGS) entry which is preliminary data.</text>
</comment>
<organism evidence="4 5">
    <name type="scientific">Pontibacillus halophilus JSM 076056 = DSM 19796</name>
    <dbReference type="NCBI Taxonomy" id="1385510"/>
    <lineage>
        <taxon>Bacteria</taxon>
        <taxon>Bacillati</taxon>
        <taxon>Bacillota</taxon>
        <taxon>Bacilli</taxon>
        <taxon>Bacillales</taxon>
        <taxon>Bacillaceae</taxon>
        <taxon>Pontibacillus</taxon>
    </lineage>
</organism>
<dbReference type="eggNOG" id="ENOG50331H4">
    <property type="taxonomic scope" value="Bacteria"/>
</dbReference>
<dbReference type="InterPro" id="IPR019606">
    <property type="entry name" value="GerMN"/>
</dbReference>
<keyword evidence="2" id="KW-0472">Membrane</keyword>
<dbReference type="RefSeq" id="WP_026799557.1">
    <property type="nucleotide sequence ID" value="NZ_AULI01000002.1"/>
</dbReference>
<name>A0A0A5GGB1_9BACI</name>
<gene>
    <name evidence="4" type="ORF">N781_18060</name>
</gene>
<feature type="region of interest" description="Disordered" evidence="1">
    <location>
        <begin position="72"/>
        <end position="137"/>
    </location>
</feature>
<evidence type="ECO:0000259" key="3">
    <source>
        <dbReference type="Pfam" id="PF10646"/>
    </source>
</evidence>
<accession>A0A0A5GGB1</accession>
<feature type="region of interest" description="Disordered" evidence="1">
    <location>
        <begin position="17"/>
        <end position="44"/>
    </location>
</feature>
<dbReference type="STRING" id="1385510.GCA_000425205_00789"/>
<sequence>MTKRTEQEIEKYLQEMPLVEDTRSKEEVYRRVQEANEPQKKSSSLNKLLPVGAIVLAIGLLFFMINQTNFGPSEQQESSFSSPSTEQADRTDDAAESEALEEASPESGSQDTQTKDEPSRGITGDEDALDERSESSSFINQPQRDFLVVPYKEPTGDILVPISYVSEQIKPLQVLVNELQGQVKPIGPLAPVEWIREASFSFDGDVAVVSIQDGKQQNTDRFLQELELMLIPAGIETVQLQNRSVPPDEGVLEQYILQSERTSSYKRYETDSNSYLVPVYNDYESLEEALFDMKQGERKDGLEPTFPETYSIESVSVDKDEATITLSSEDEWTEEMITAMLATAHSFGMSGVQIDGIEEHDVGKYDVTKPISLPVSINDQTE</sequence>
<dbReference type="AlphaFoldDB" id="A0A0A5GGB1"/>
<feature type="transmembrane region" description="Helical" evidence="2">
    <location>
        <begin position="48"/>
        <end position="65"/>
    </location>
</feature>
<feature type="compositionally biased region" description="Acidic residues" evidence="1">
    <location>
        <begin position="94"/>
        <end position="104"/>
    </location>
</feature>
<dbReference type="EMBL" id="AVPE01000007">
    <property type="protein sequence ID" value="KGX92291.1"/>
    <property type="molecule type" value="Genomic_DNA"/>
</dbReference>
<feature type="compositionally biased region" description="Basic and acidic residues" evidence="1">
    <location>
        <begin position="20"/>
        <end position="40"/>
    </location>
</feature>
<feature type="compositionally biased region" description="Low complexity" evidence="1">
    <location>
        <begin position="73"/>
        <end position="86"/>
    </location>
</feature>
<evidence type="ECO:0000313" key="4">
    <source>
        <dbReference type="EMBL" id="KGX92291.1"/>
    </source>
</evidence>
<keyword evidence="5" id="KW-1185">Reference proteome</keyword>
<dbReference type="Pfam" id="PF10646">
    <property type="entry name" value="Germane"/>
    <property type="match status" value="1"/>
</dbReference>
<keyword evidence="2" id="KW-0812">Transmembrane</keyword>